<gene>
    <name evidence="1" type="ORF">AFUS01_LOCUS42643</name>
</gene>
<name>A0A8J2LKI1_9HEXA</name>
<reference evidence="1" key="1">
    <citation type="submission" date="2021-06" db="EMBL/GenBank/DDBJ databases">
        <authorList>
            <person name="Hodson N. C."/>
            <person name="Mongue J. A."/>
            <person name="Jaron S. K."/>
        </authorList>
    </citation>
    <scope>NUCLEOTIDE SEQUENCE</scope>
</reference>
<sequence length="119" mass="12706">MIRFDELNKSVSGLGSVAIQGKMALVPGLDVLNTVLRHCASLVTSWSSLHSAATAILGKINPLLAGGAAVGTVAVVYLPDILRQTAIWIARVRREVQNISQSLKLSLEQLEGHLTNMGY</sequence>
<dbReference type="AlphaFoldDB" id="A0A8J2LKI1"/>
<accession>A0A8J2LKI1</accession>
<comment type="caution">
    <text evidence="1">The sequence shown here is derived from an EMBL/GenBank/DDBJ whole genome shotgun (WGS) entry which is preliminary data.</text>
</comment>
<protein>
    <submittedName>
        <fullName evidence="1">Uncharacterized protein</fullName>
    </submittedName>
</protein>
<dbReference type="Proteomes" id="UP000708208">
    <property type="component" value="Unassembled WGS sequence"/>
</dbReference>
<organism evidence="1 2">
    <name type="scientific">Allacma fusca</name>
    <dbReference type="NCBI Taxonomy" id="39272"/>
    <lineage>
        <taxon>Eukaryota</taxon>
        <taxon>Metazoa</taxon>
        <taxon>Ecdysozoa</taxon>
        <taxon>Arthropoda</taxon>
        <taxon>Hexapoda</taxon>
        <taxon>Collembola</taxon>
        <taxon>Symphypleona</taxon>
        <taxon>Sminthuridae</taxon>
        <taxon>Allacma</taxon>
    </lineage>
</organism>
<proteinExistence type="predicted"/>
<keyword evidence="2" id="KW-1185">Reference proteome</keyword>
<evidence type="ECO:0000313" key="2">
    <source>
        <dbReference type="Proteomes" id="UP000708208"/>
    </source>
</evidence>
<dbReference type="EMBL" id="CAJVCH010567936">
    <property type="protein sequence ID" value="CAG7832991.1"/>
    <property type="molecule type" value="Genomic_DNA"/>
</dbReference>
<evidence type="ECO:0000313" key="1">
    <source>
        <dbReference type="EMBL" id="CAG7832991.1"/>
    </source>
</evidence>